<evidence type="ECO:0000256" key="1">
    <source>
        <dbReference type="SAM" id="MobiDB-lite"/>
    </source>
</evidence>
<feature type="region of interest" description="Disordered" evidence="1">
    <location>
        <begin position="57"/>
        <end position="78"/>
    </location>
</feature>
<feature type="compositionally biased region" description="Basic residues" evidence="1">
    <location>
        <begin position="57"/>
        <end position="70"/>
    </location>
</feature>
<protein>
    <submittedName>
        <fullName evidence="2">Uncharacterized protein</fullName>
    </submittedName>
</protein>
<comment type="caution">
    <text evidence="2">The sequence shown here is derived from an EMBL/GenBank/DDBJ whole genome shotgun (WGS) entry which is preliminary data.</text>
</comment>
<organism evidence="2 3">
    <name type="scientific">Phyllosticta citribraziliensis</name>
    <dbReference type="NCBI Taxonomy" id="989973"/>
    <lineage>
        <taxon>Eukaryota</taxon>
        <taxon>Fungi</taxon>
        <taxon>Dikarya</taxon>
        <taxon>Ascomycota</taxon>
        <taxon>Pezizomycotina</taxon>
        <taxon>Dothideomycetes</taxon>
        <taxon>Dothideomycetes incertae sedis</taxon>
        <taxon>Botryosphaeriales</taxon>
        <taxon>Phyllostictaceae</taxon>
        <taxon>Phyllosticta</taxon>
    </lineage>
</organism>
<gene>
    <name evidence="2" type="ORF">J3D65DRAFT_118247</name>
</gene>
<accession>A0ABR1L8J0</accession>
<sequence length="227" mass="24826">MQKDKHAPLPLFGLSRISVTDFVTSVSKSTKGKMAEKDAPETSRGVTFFLIDAARGNRRATHSRNSKLSRRNRERERELAHQRACIRTCICTTTRADTPGSQCNHSVNPPVGVSQGAAKRRQRQIKAQNETTHSSHADLAATKIKASSSSLFRSQTHAIQRCKLALGLGVGAVDPGLVGLDFRSRARLPLTRQSAQRTAVKLFHRRFGLAGTVDGLARPCPPRASRP</sequence>
<keyword evidence="3" id="KW-1185">Reference proteome</keyword>
<feature type="region of interest" description="Disordered" evidence="1">
    <location>
        <begin position="98"/>
        <end position="121"/>
    </location>
</feature>
<evidence type="ECO:0000313" key="3">
    <source>
        <dbReference type="Proteomes" id="UP001360953"/>
    </source>
</evidence>
<dbReference type="EMBL" id="JBBPEH010000012">
    <property type="protein sequence ID" value="KAK7531547.1"/>
    <property type="molecule type" value="Genomic_DNA"/>
</dbReference>
<dbReference type="GeneID" id="92026705"/>
<evidence type="ECO:0000313" key="2">
    <source>
        <dbReference type="EMBL" id="KAK7531547.1"/>
    </source>
</evidence>
<name>A0ABR1L8J0_9PEZI</name>
<dbReference type="Proteomes" id="UP001360953">
    <property type="component" value="Unassembled WGS sequence"/>
</dbReference>
<reference evidence="2 3" key="1">
    <citation type="submission" date="2024-04" db="EMBL/GenBank/DDBJ databases">
        <title>Phyllosticta paracitricarpa is synonymous to the EU quarantine fungus P. citricarpa based on phylogenomic analyses.</title>
        <authorList>
            <consortium name="Lawrence Berkeley National Laboratory"/>
            <person name="Van ingen-buijs V.A."/>
            <person name="Van westerhoven A.C."/>
            <person name="Haridas S."/>
            <person name="Skiadas P."/>
            <person name="Martin F."/>
            <person name="Groenewald J.Z."/>
            <person name="Crous P.W."/>
            <person name="Seidl M.F."/>
        </authorList>
    </citation>
    <scope>NUCLEOTIDE SEQUENCE [LARGE SCALE GENOMIC DNA]</scope>
    <source>
        <strain evidence="2 3">CPC 17464</strain>
    </source>
</reference>
<dbReference type="RefSeq" id="XP_066651371.1">
    <property type="nucleotide sequence ID" value="XM_066793799.1"/>
</dbReference>
<proteinExistence type="predicted"/>